<dbReference type="EMBL" id="KZ107839">
    <property type="protein sequence ID" value="OSS52213.1"/>
    <property type="molecule type" value="Genomic_DNA"/>
</dbReference>
<feature type="chain" id="PRO_5012598668" evidence="1">
    <location>
        <begin position="20"/>
        <end position="134"/>
    </location>
</feature>
<dbReference type="Proteomes" id="UP000193240">
    <property type="component" value="Unassembled WGS sequence"/>
</dbReference>
<name>A0A1Y2M7Z0_EPING</name>
<keyword evidence="3" id="KW-1185">Reference proteome</keyword>
<feature type="signal peptide" evidence="1">
    <location>
        <begin position="1"/>
        <end position="19"/>
    </location>
</feature>
<evidence type="ECO:0000313" key="2">
    <source>
        <dbReference type="EMBL" id="OSS52213.1"/>
    </source>
</evidence>
<dbReference type="InParanoid" id="A0A1Y2M7Z0"/>
<proteinExistence type="predicted"/>
<organism evidence="2 3">
    <name type="scientific">Epicoccum nigrum</name>
    <name type="common">Soil fungus</name>
    <name type="synonym">Epicoccum purpurascens</name>
    <dbReference type="NCBI Taxonomy" id="105696"/>
    <lineage>
        <taxon>Eukaryota</taxon>
        <taxon>Fungi</taxon>
        <taxon>Dikarya</taxon>
        <taxon>Ascomycota</taxon>
        <taxon>Pezizomycotina</taxon>
        <taxon>Dothideomycetes</taxon>
        <taxon>Pleosporomycetidae</taxon>
        <taxon>Pleosporales</taxon>
        <taxon>Pleosporineae</taxon>
        <taxon>Didymellaceae</taxon>
        <taxon>Epicoccum</taxon>
    </lineage>
</organism>
<protein>
    <submittedName>
        <fullName evidence="2">Uncharacterized protein</fullName>
    </submittedName>
</protein>
<dbReference type="AlphaFoldDB" id="A0A1Y2M7Z0"/>
<keyword evidence="1" id="KW-0732">Signal</keyword>
<evidence type="ECO:0000256" key="1">
    <source>
        <dbReference type="SAM" id="SignalP"/>
    </source>
</evidence>
<reference evidence="2 3" key="1">
    <citation type="journal article" date="2017" name="Genome Announc.">
        <title>Genome sequence of the saprophytic ascomycete Epicoccum nigrum ICMP 19927 strain isolated from New Zealand.</title>
        <authorList>
            <person name="Fokin M."/>
            <person name="Fleetwood D."/>
            <person name="Weir B.S."/>
            <person name="Villas-Boas S.G."/>
        </authorList>
    </citation>
    <scope>NUCLEOTIDE SEQUENCE [LARGE SCALE GENOMIC DNA]</scope>
    <source>
        <strain evidence="2 3">ICMP 19927</strain>
    </source>
</reference>
<evidence type="ECO:0000313" key="3">
    <source>
        <dbReference type="Proteomes" id="UP000193240"/>
    </source>
</evidence>
<gene>
    <name evidence="2" type="ORF">B5807_02421</name>
</gene>
<accession>A0A1Y2M7Z0</accession>
<sequence length="134" mass="15565">MWAWLKAEGMTILFMQLNALYWCDERYKAEELLNNWRNDEYTVSQAHQHFQARYRIGRGQWAKEAAYCAGDMCTRPWNDEASDQLSLHIQFCNGRDPSGQPKRRGVDVLSNFEGWGGQTLLSALGKARFAWKAQ</sequence>